<accession>B3PVS3</accession>
<dbReference type="HOGENOM" id="CLU_1538825_0_0_5"/>
<protein>
    <submittedName>
        <fullName evidence="1">Uncharacterized protein</fullName>
    </submittedName>
</protein>
<dbReference type="EMBL" id="CP001074">
    <property type="protein sequence ID" value="ACE92293.1"/>
    <property type="molecule type" value="Genomic_DNA"/>
</dbReference>
<gene>
    <name evidence="1" type="ordered locus">RHECIAT_CH0003345</name>
</gene>
<dbReference type="KEGG" id="rec:RHECIAT_CH0003345"/>
<name>B3PVS3_RHIE6</name>
<organism evidence="1 2">
    <name type="scientific">Rhizobium etli (strain CIAT 652)</name>
    <dbReference type="NCBI Taxonomy" id="491916"/>
    <lineage>
        <taxon>Bacteria</taxon>
        <taxon>Pseudomonadati</taxon>
        <taxon>Pseudomonadota</taxon>
        <taxon>Alphaproteobacteria</taxon>
        <taxon>Hyphomicrobiales</taxon>
        <taxon>Rhizobiaceae</taxon>
        <taxon>Rhizobium/Agrobacterium group</taxon>
        <taxon>Rhizobium</taxon>
    </lineage>
</organism>
<sequence length="174" mass="20308">MLRQTSEPIASHRGLRMPVIMIGSRMGPLRIRSHHTETDERNCTMLQKNDDARLLVGDRIPEHFLPELRQWARRKRGYYFTRNEIDLFRIAAVAYADAARPSVGQIYRLLCVLVDEDAARNSVPVRKPSLTTFRRIVKSMPNEFVRYMRFGRLRRVHTFDLVSSAAQALDINFH</sequence>
<evidence type="ECO:0000313" key="2">
    <source>
        <dbReference type="Proteomes" id="UP000008817"/>
    </source>
</evidence>
<proteinExistence type="predicted"/>
<dbReference type="eggNOG" id="ENOG50312XH">
    <property type="taxonomic scope" value="Bacteria"/>
</dbReference>
<reference evidence="1 2" key="1">
    <citation type="submission" date="2008-04" db="EMBL/GenBank/DDBJ databases">
        <title>Genome diversity and DNA divergence of Rhizobium etli.</title>
        <authorList>
            <person name="Gonzalez V."/>
            <person name="Acosta J.L."/>
            <person name="Santamaria R.I."/>
            <person name="Bustos P."/>
            <person name="Hernandez-Gonzalez I.L."/>
            <person name="Fernandez J.L."/>
            <person name="Diaz R."/>
            <person name="Flores M."/>
            <person name="Mora J."/>
            <person name="Palacios R."/>
            <person name="Davila G."/>
        </authorList>
    </citation>
    <scope>NUCLEOTIDE SEQUENCE [LARGE SCALE GENOMIC DNA]</scope>
    <source>
        <strain evidence="1 2">CIAT 652</strain>
    </source>
</reference>
<dbReference type="AlphaFoldDB" id="B3PVS3"/>
<dbReference type="Proteomes" id="UP000008817">
    <property type="component" value="Chromosome"/>
</dbReference>
<evidence type="ECO:0000313" key="1">
    <source>
        <dbReference type="EMBL" id="ACE92293.1"/>
    </source>
</evidence>